<evidence type="ECO:0000256" key="2">
    <source>
        <dbReference type="ARBA" id="ARBA00010840"/>
    </source>
</evidence>
<dbReference type="GO" id="GO:0003677">
    <property type="term" value="F:DNA binding"/>
    <property type="evidence" value="ECO:0007669"/>
    <property type="project" value="UniProtKB-KW"/>
</dbReference>
<reference evidence="8 9" key="1">
    <citation type="journal article" date="2018" name="Front. Microbiol.">
        <title>Genome-Wide Analysis of Corynespora cassiicola Leaf Fall Disease Putative Effectors.</title>
        <authorList>
            <person name="Lopez D."/>
            <person name="Ribeiro S."/>
            <person name="Label P."/>
            <person name="Fumanal B."/>
            <person name="Venisse J.S."/>
            <person name="Kohler A."/>
            <person name="de Oliveira R.R."/>
            <person name="Labutti K."/>
            <person name="Lipzen A."/>
            <person name="Lail K."/>
            <person name="Bauer D."/>
            <person name="Ohm R.A."/>
            <person name="Barry K.W."/>
            <person name="Spatafora J."/>
            <person name="Grigoriev I.V."/>
            <person name="Martin F.M."/>
            <person name="Pujade-Renaud V."/>
        </authorList>
    </citation>
    <scope>NUCLEOTIDE SEQUENCE [LARGE SCALE GENOMIC DNA]</scope>
    <source>
        <strain evidence="8 9">Philippines</strain>
    </source>
</reference>
<keyword evidence="4" id="KW-0238">DNA-binding</keyword>
<feature type="region of interest" description="Disordered" evidence="6">
    <location>
        <begin position="94"/>
        <end position="141"/>
    </location>
</feature>
<evidence type="ECO:0000256" key="6">
    <source>
        <dbReference type="SAM" id="MobiDB-lite"/>
    </source>
</evidence>
<evidence type="ECO:0000256" key="5">
    <source>
        <dbReference type="ARBA" id="ARBA00023242"/>
    </source>
</evidence>
<dbReference type="STRING" id="1448308.A0A2T2P6I4"/>
<dbReference type="AlphaFoldDB" id="A0A2T2P6I4"/>
<feature type="domain" description="ORC6 first cyclin-like" evidence="7">
    <location>
        <begin position="10"/>
        <end position="94"/>
    </location>
</feature>
<proteinExistence type="inferred from homology"/>
<evidence type="ECO:0000259" key="7">
    <source>
        <dbReference type="Pfam" id="PF05460"/>
    </source>
</evidence>
<organism evidence="8 9">
    <name type="scientific">Corynespora cassiicola Philippines</name>
    <dbReference type="NCBI Taxonomy" id="1448308"/>
    <lineage>
        <taxon>Eukaryota</taxon>
        <taxon>Fungi</taxon>
        <taxon>Dikarya</taxon>
        <taxon>Ascomycota</taxon>
        <taxon>Pezizomycotina</taxon>
        <taxon>Dothideomycetes</taxon>
        <taxon>Pleosporomycetidae</taxon>
        <taxon>Pleosporales</taxon>
        <taxon>Corynesporascaceae</taxon>
        <taxon>Corynespora</taxon>
    </lineage>
</organism>
<gene>
    <name evidence="8" type="ORF">BS50DRAFT_481648</name>
</gene>
<dbReference type="GO" id="GO:0005664">
    <property type="term" value="C:nuclear origin of replication recognition complex"/>
    <property type="evidence" value="ECO:0007669"/>
    <property type="project" value="InterPro"/>
</dbReference>
<dbReference type="OrthoDB" id="5367324at2759"/>
<dbReference type="EMBL" id="KZ678129">
    <property type="protein sequence ID" value="PSN73311.1"/>
    <property type="molecule type" value="Genomic_DNA"/>
</dbReference>
<evidence type="ECO:0000256" key="1">
    <source>
        <dbReference type="ARBA" id="ARBA00004123"/>
    </source>
</evidence>
<comment type="subcellular location">
    <subcellularLocation>
        <location evidence="1">Nucleus</location>
    </subcellularLocation>
</comment>
<dbReference type="Proteomes" id="UP000240883">
    <property type="component" value="Unassembled WGS sequence"/>
</dbReference>
<keyword evidence="5" id="KW-0539">Nucleus</keyword>
<evidence type="ECO:0000313" key="8">
    <source>
        <dbReference type="EMBL" id="PSN73311.1"/>
    </source>
</evidence>
<accession>A0A2T2P6I4</accession>
<name>A0A2T2P6I4_CORCC</name>
<dbReference type="GO" id="GO:0006260">
    <property type="term" value="P:DNA replication"/>
    <property type="evidence" value="ECO:0007669"/>
    <property type="project" value="UniProtKB-KW"/>
</dbReference>
<keyword evidence="3" id="KW-0235">DNA replication</keyword>
<feature type="compositionally biased region" description="Polar residues" evidence="6">
    <location>
        <begin position="112"/>
        <end position="123"/>
    </location>
</feature>
<keyword evidence="9" id="KW-1185">Reference proteome</keyword>
<feature type="region of interest" description="Disordered" evidence="6">
    <location>
        <begin position="186"/>
        <end position="211"/>
    </location>
</feature>
<evidence type="ECO:0000256" key="3">
    <source>
        <dbReference type="ARBA" id="ARBA00022705"/>
    </source>
</evidence>
<evidence type="ECO:0000256" key="4">
    <source>
        <dbReference type="ARBA" id="ARBA00023125"/>
    </source>
</evidence>
<evidence type="ECO:0000313" key="9">
    <source>
        <dbReference type="Proteomes" id="UP000240883"/>
    </source>
</evidence>
<comment type="similarity">
    <text evidence="2">Belongs to the ORC6 family.</text>
</comment>
<protein>
    <recommendedName>
        <fullName evidence="7">ORC6 first cyclin-like domain-containing protein</fullName>
    </recommendedName>
</protein>
<dbReference type="InterPro" id="IPR008721">
    <property type="entry name" value="ORC6_cyclin_first"/>
</dbReference>
<sequence>MSRASIEQALTGLVPTFNGPLPPELVDLAVSLLARSRSVAHSLKPDEEIARPYACAELACERLKKRLNLPAIASRPPCPPRIYKKLFTYLQSALPPPAPAQDPETPRKQRPSAPTSARTTPKTPLSGRKTPRSTRKDEGAVDTPEWVMPTIRALVKVFECPKTAPHVYTGVEIILPLLARMSAAAAAAPPDTPSKRSRRMDAANQPPNPPLSDSRVLGLIATLFFYVLIRMMDRDITPTEFVEWQDKAISTLLKSSVGKGIDETVLANEIQGLMPMAKEEGWLQMEWLSNVVPDAADEMEGVEITNGTSSGEQNPNLRRGRSDYIGLGTMIQDATDYLGEQQRADYESWKAKVIARIQEIEAS</sequence>
<dbReference type="Pfam" id="PF05460">
    <property type="entry name" value="ORC6"/>
    <property type="match status" value="1"/>
</dbReference>